<evidence type="ECO:0000256" key="1">
    <source>
        <dbReference type="SAM" id="MobiDB-lite"/>
    </source>
</evidence>
<keyword evidence="3" id="KW-1185">Reference proteome</keyword>
<dbReference type="InterPro" id="IPR039635">
    <property type="entry name" value="ERMARD"/>
</dbReference>
<reference evidence="2" key="1">
    <citation type="submission" date="2022-03" db="EMBL/GenBank/DDBJ databases">
        <authorList>
            <person name="Martin C."/>
        </authorList>
    </citation>
    <scope>NUCLEOTIDE SEQUENCE</scope>
</reference>
<protein>
    <submittedName>
        <fullName evidence="2">Uncharacterized protein</fullName>
    </submittedName>
</protein>
<feature type="region of interest" description="Disordered" evidence="1">
    <location>
        <begin position="1"/>
        <end position="21"/>
    </location>
</feature>
<organism evidence="2 3">
    <name type="scientific">Owenia fusiformis</name>
    <name type="common">Polychaete worm</name>
    <dbReference type="NCBI Taxonomy" id="6347"/>
    <lineage>
        <taxon>Eukaryota</taxon>
        <taxon>Metazoa</taxon>
        <taxon>Spiralia</taxon>
        <taxon>Lophotrochozoa</taxon>
        <taxon>Annelida</taxon>
        <taxon>Polychaeta</taxon>
        <taxon>Sedentaria</taxon>
        <taxon>Canalipalpata</taxon>
        <taxon>Sabellida</taxon>
        <taxon>Oweniida</taxon>
        <taxon>Oweniidae</taxon>
        <taxon>Owenia</taxon>
    </lineage>
</organism>
<dbReference type="AlphaFoldDB" id="A0A8S4PI97"/>
<dbReference type="PANTHER" id="PTHR31701">
    <property type="entry name" value="ENDOPLASMIC RETICULUM MEMBRANE-ASSOCIATED RNA DEGRADATION PROTEIN"/>
    <property type="match status" value="1"/>
</dbReference>
<accession>A0A8S4PI97</accession>
<dbReference type="Proteomes" id="UP000749559">
    <property type="component" value="Unassembled WGS sequence"/>
</dbReference>
<sequence length="181" mass="20617">MSDNSLGHVNHISNNSNHANDINQSKIKALQRDQSRNSSQLRSNPYEHFNGPSEEEVIRLCRNILCSCKAVSVQIQGVLQTRRSQLEAKQLHSRQRNTYNTMLQIIPVLSLGLRLTFLLTLHFYLSLDTSTICNKTSIKALKMALQYCEKLLTLTHIEKNRWQESVLLTTTLGNGINDLLN</sequence>
<dbReference type="PANTHER" id="PTHR31701:SF2">
    <property type="entry name" value="ENDOPLASMIC RETICULUM MEMBRANE-ASSOCIATED RNA DEGRADATION PROTEIN"/>
    <property type="match status" value="1"/>
</dbReference>
<comment type="caution">
    <text evidence="2">The sequence shown here is derived from an EMBL/GenBank/DDBJ whole genome shotgun (WGS) entry which is preliminary data.</text>
</comment>
<evidence type="ECO:0000313" key="3">
    <source>
        <dbReference type="Proteomes" id="UP000749559"/>
    </source>
</evidence>
<dbReference type="EMBL" id="CAIIXF020000008">
    <property type="protein sequence ID" value="CAH1792844.1"/>
    <property type="molecule type" value="Genomic_DNA"/>
</dbReference>
<proteinExistence type="predicted"/>
<name>A0A8S4PI97_OWEFU</name>
<evidence type="ECO:0000313" key="2">
    <source>
        <dbReference type="EMBL" id="CAH1792844.1"/>
    </source>
</evidence>
<gene>
    <name evidence="2" type="ORF">OFUS_LOCUS17768</name>
</gene>
<feature type="region of interest" description="Disordered" evidence="1">
    <location>
        <begin position="29"/>
        <end position="48"/>
    </location>
</feature>